<dbReference type="EMBL" id="JAICCF010000002">
    <property type="protein sequence ID" value="MBW8684802.1"/>
    <property type="molecule type" value="Genomic_DNA"/>
</dbReference>
<protein>
    <submittedName>
        <fullName evidence="2">Uncharacterized protein</fullName>
    </submittedName>
</protein>
<dbReference type="Proteomes" id="UP000812961">
    <property type="component" value="Unassembled WGS sequence"/>
</dbReference>
<keyword evidence="3" id="KW-1185">Reference proteome</keyword>
<reference evidence="2 3" key="1">
    <citation type="submission" date="2021-08" db="EMBL/GenBank/DDBJ databases">
        <title>The genome sequence of Chitinophaga sp. B61.</title>
        <authorList>
            <person name="Zhang X."/>
        </authorList>
    </citation>
    <scope>NUCLEOTIDE SEQUENCE [LARGE SCALE GENOMIC DNA]</scope>
    <source>
        <strain evidence="2 3">B61</strain>
    </source>
</reference>
<gene>
    <name evidence="2" type="ORF">K1Y79_10720</name>
</gene>
<feature type="chain" id="PRO_5045328692" evidence="1">
    <location>
        <begin position="20"/>
        <end position="236"/>
    </location>
</feature>
<comment type="caution">
    <text evidence="2">The sequence shown here is derived from an EMBL/GenBank/DDBJ whole genome shotgun (WGS) entry which is preliminary data.</text>
</comment>
<feature type="signal peptide" evidence="1">
    <location>
        <begin position="1"/>
        <end position="19"/>
    </location>
</feature>
<proteinExistence type="predicted"/>
<evidence type="ECO:0000313" key="3">
    <source>
        <dbReference type="Proteomes" id="UP000812961"/>
    </source>
</evidence>
<organism evidence="2 3">
    <name type="scientific">Chitinophaga rhizophila</name>
    <dbReference type="NCBI Taxonomy" id="2866212"/>
    <lineage>
        <taxon>Bacteria</taxon>
        <taxon>Pseudomonadati</taxon>
        <taxon>Bacteroidota</taxon>
        <taxon>Chitinophagia</taxon>
        <taxon>Chitinophagales</taxon>
        <taxon>Chitinophagaceae</taxon>
        <taxon>Chitinophaga</taxon>
    </lineage>
</organism>
<sequence>MPKPCILILLLICLYPALSYGNTDSLPAKYLSLGSRKAGICFGNSPEYTGFRFNAVNKHVRRVNIFDFTLWNAGDDTVQTSNGIAISATIISQYKSNGITIAPLVNAAARVNGLTLSGIASASGRMNGVALGGMINYIDTINGVLVGVGAISFTNNTRPTSVANGLVVGPSFIRMGRVNGITLAAINESDAHTGLALGVYNKSRKLRGVQIGLFNIVENNPRGLQRLPFINMHLGK</sequence>
<accession>A0ABS7GAW1</accession>
<dbReference type="NCBIfam" id="NF047436">
    <property type="entry name" value="LA_2272_repeat"/>
    <property type="match status" value="1"/>
</dbReference>
<name>A0ABS7GAW1_9BACT</name>
<dbReference type="RefSeq" id="WP_220250013.1">
    <property type="nucleotide sequence ID" value="NZ_JAICCF010000002.1"/>
</dbReference>
<evidence type="ECO:0000313" key="2">
    <source>
        <dbReference type="EMBL" id="MBW8684802.1"/>
    </source>
</evidence>
<dbReference type="InterPro" id="IPR058093">
    <property type="entry name" value="LA_2272-like"/>
</dbReference>
<keyword evidence="1" id="KW-0732">Signal</keyword>
<evidence type="ECO:0000256" key="1">
    <source>
        <dbReference type="SAM" id="SignalP"/>
    </source>
</evidence>